<comment type="similarity">
    <text evidence="1">Belongs to the TFIIB family.</text>
</comment>
<dbReference type="PROSITE" id="PS00782">
    <property type="entry name" value="TFIIB"/>
    <property type="match status" value="1"/>
</dbReference>
<dbReference type="SUPFAM" id="SSF57783">
    <property type="entry name" value="Zinc beta-ribbon"/>
    <property type="match status" value="1"/>
</dbReference>
<comment type="caution">
    <text evidence="9">The sequence shown here is derived from an EMBL/GenBank/DDBJ whole genome shotgun (WGS) entry which is preliminary data.</text>
</comment>
<keyword evidence="4" id="KW-0805">Transcription regulation</keyword>
<dbReference type="EMBL" id="SBIQ01000185">
    <property type="protein sequence ID" value="KAF7682760.1"/>
    <property type="molecule type" value="Genomic_DNA"/>
</dbReference>
<dbReference type="SUPFAM" id="SSF47954">
    <property type="entry name" value="Cyclin-like"/>
    <property type="match status" value="2"/>
</dbReference>
<feature type="domain" description="TFIIB-type" evidence="8">
    <location>
        <begin position="13"/>
        <end position="45"/>
    </location>
</feature>
<gene>
    <name evidence="9" type="ORF">TCON_2023</name>
</gene>
<dbReference type="PRINTS" id="PR00685">
    <property type="entry name" value="TIFACTORIIB"/>
</dbReference>
<name>A0ABQ7HX48_9MICR</name>
<evidence type="ECO:0000313" key="10">
    <source>
        <dbReference type="Proteomes" id="UP001516464"/>
    </source>
</evidence>
<accession>A0ABQ7HX48</accession>
<evidence type="ECO:0000256" key="4">
    <source>
        <dbReference type="ARBA" id="ARBA00023015"/>
    </source>
</evidence>
<dbReference type="PANTHER" id="PTHR11618:SF13">
    <property type="entry name" value="TRANSCRIPTION INITIATION FACTOR IIB"/>
    <property type="match status" value="1"/>
</dbReference>
<dbReference type="CDD" id="cd20551">
    <property type="entry name" value="CYCLIN_TFIIB_rpt1"/>
    <property type="match status" value="1"/>
</dbReference>
<dbReference type="InterPro" id="IPR023486">
    <property type="entry name" value="TFIIB_CS"/>
</dbReference>
<evidence type="ECO:0000259" key="8">
    <source>
        <dbReference type="PROSITE" id="PS51134"/>
    </source>
</evidence>
<dbReference type="SMART" id="SM00385">
    <property type="entry name" value="CYCLIN"/>
    <property type="match status" value="2"/>
</dbReference>
<dbReference type="InterPro" id="IPR000812">
    <property type="entry name" value="TFIIB"/>
</dbReference>
<dbReference type="Pfam" id="PF00382">
    <property type="entry name" value="TFIIB"/>
    <property type="match status" value="2"/>
</dbReference>
<evidence type="ECO:0000256" key="2">
    <source>
        <dbReference type="ARBA" id="ARBA00013932"/>
    </source>
</evidence>
<dbReference type="InterPro" id="IPR036915">
    <property type="entry name" value="Cyclin-like_sf"/>
</dbReference>
<protein>
    <recommendedName>
        <fullName evidence="2">Transcription initiation factor IIB</fullName>
    </recommendedName>
    <alternativeName>
        <fullName evidence="6">General transcription factor TFIIB</fullName>
    </alternativeName>
</protein>
<evidence type="ECO:0000256" key="6">
    <source>
        <dbReference type="ARBA" id="ARBA00031706"/>
    </source>
</evidence>
<keyword evidence="10" id="KW-1185">Reference proteome</keyword>
<dbReference type="Proteomes" id="UP001516464">
    <property type="component" value="Unassembled WGS sequence"/>
</dbReference>
<dbReference type="Pfam" id="PF08271">
    <property type="entry name" value="Zn_Ribbon_TF"/>
    <property type="match status" value="1"/>
</dbReference>
<evidence type="ECO:0000256" key="1">
    <source>
        <dbReference type="ARBA" id="ARBA00010857"/>
    </source>
</evidence>
<keyword evidence="7" id="KW-0863">Zinc-finger</keyword>
<keyword evidence="7" id="KW-0862">Zinc</keyword>
<keyword evidence="7" id="KW-0479">Metal-binding</keyword>
<evidence type="ECO:0000256" key="7">
    <source>
        <dbReference type="PROSITE-ProRule" id="PRU00469"/>
    </source>
</evidence>
<dbReference type="Gene3D" id="1.10.472.170">
    <property type="match status" value="1"/>
</dbReference>
<evidence type="ECO:0000256" key="3">
    <source>
        <dbReference type="ARBA" id="ARBA00022737"/>
    </source>
</evidence>
<dbReference type="PANTHER" id="PTHR11618">
    <property type="entry name" value="TRANSCRIPTION INITIATION FACTOR IIB-RELATED"/>
    <property type="match status" value="1"/>
</dbReference>
<evidence type="ECO:0000256" key="5">
    <source>
        <dbReference type="ARBA" id="ARBA00023163"/>
    </source>
</evidence>
<dbReference type="Gene3D" id="1.10.472.10">
    <property type="entry name" value="Cyclin-like"/>
    <property type="match status" value="1"/>
</dbReference>
<keyword evidence="5" id="KW-0804">Transcription</keyword>
<sequence>MITQSVKMKYKSYVPTCGDCGETANIIEDYKNGYNVCGRCGCVVGDHIIDEGGEWRSFDDSNGMDPSRVGGPNNPLLDCEQLDTVISSGTGANSYALSRTQMKNSLRGPERALIHGFNLINAFCDRSNISKTITDRAKFIFKTVEEKKILRGKNTEGIVAACIYIACRQEGSVRTFKEISVITSVPKKEIGRSYKIIFPHLEKMAVVSTEDIVARFCSDLNFGIKMQKLAVTISKNANLNGCVAGKSPDSVAAAVIYMVTHIYPEQRKVQKDIQYVTNVTDVTIKNTYKELLAHKYELIPESVVPKSIIDSLPNN</sequence>
<reference evidence="9 10" key="1">
    <citation type="submission" date="2019-01" db="EMBL/GenBank/DDBJ databases">
        <title>Genomes sequencing and comparative genomics of infectious freshwater microsporidia, Cucumispora dikerogammari and Thelohania contejeani.</title>
        <authorList>
            <person name="Cormier A."/>
            <person name="Giraud I."/>
            <person name="Wattier R."/>
            <person name="Teixeira M."/>
            <person name="Grandjean F."/>
            <person name="Rigaud T."/>
            <person name="Cordaux R."/>
        </authorList>
    </citation>
    <scope>NUCLEOTIDE SEQUENCE [LARGE SCALE GENOMIC DNA]</scope>
    <source>
        <strain evidence="9">T1</strain>
        <tissue evidence="9">Spores</tissue>
    </source>
</reference>
<dbReference type="InterPro" id="IPR013137">
    <property type="entry name" value="Znf_TFIIB"/>
</dbReference>
<evidence type="ECO:0000313" key="9">
    <source>
        <dbReference type="EMBL" id="KAF7682760.1"/>
    </source>
</evidence>
<keyword evidence="3" id="KW-0677">Repeat</keyword>
<dbReference type="InterPro" id="IPR013150">
    <property type="entry name" value="TFIIB_cyclin"/>
</dbReference>
<dbReference type="InterPro" id="IPR013763">
    <property type="entry name" value="Cyclin-like_dom"/>
</dbReference>
<dbReference type="PROSITE" id="PS51134">
    <property type="entry name" value="ZF_TFIIB"/>
    <property type="match status" value="1"/>
</dbReference>
<organism evidence="9 10">
    <name type="scientific">Astathelohania contejeani</name>
    <dbReference type="NCBI Taxonomy" id="164912"/>
    <lineage>
        <taxon>Eukaryota</taxon>
        <taxon>Fungi</taxon>
        <taxon>Fungi incertae sedis</taxon>
        <taxon>Microsporidia</taxon>
        <taxon>Astathelohaniidae</taxon>
        <taxon>Astathelohania</taxon>
    </lineage>
</organism>
<proteinExistence type="inferred from homology"/>